<comment type="function">
    <text evidence="10">Catalyzes the condensation reaction of fatty acid synthesis by the addition to an acyl acceptor of two carbons from malonyl-ACP. Catalyzes the first condensation reaction which initiates fatty acid synthesis and may therefore play a role in governing the total rate of fatty acid production. Possesses both acetoacetyl-ACP synthase and acetyl transacylase activities. Its substrate specificity determines the biosynthesis of branched-chain and/or straight-chain of fatty acids.</text>
</comment>
<reference evidence="13 14" key="1">
    <citation type="submission" date="2015-01" db="EMBL/GenBank/DDBJ databases">
        <title>Genome sequence of the beneficial rhizobacterium Pseudomonas fluorescens 2-79.</title>
        <authorList>
            <person name="Thuermer A."/>
            <person name="Daniel R."/>
        </authorList>
    </citation>
    <scope>NUCLEOTIDE SEQUENCE [LARGE SCALE GENOMIC DNA]</scope>
    <source>
        <strain evidence="13 14">2-79</strain>
    </source>
</reference>
<evidence type="ECO:0000256" key="8">
    <source>
        <dbReference type="ARBA" id="ARBA00023268"/>
    </source>
</evidence>
<comment type="subunit">
    <text evidence="10">Homodimer.</text>
</comment>
<keyword evidence="2 10" id="KW-0963">Cytoplasm</keyword>
<feature type="active site" evidence="10">
    <location>
        <position position="280"/>
    </location>
</feature>
<keyword evidence="7 10" id="KW-0275">Fatty acid biosynthesis</keyword>
<evidence type="ECO:0000313" key="14">
    <source>
        <dbReference type="Proteomes" id="UP000032210"/>
    </source>
</evidence>
<dbReference type="InterPro" id="IPR013747">
    <property type="entry name" value="ACP_syn_III_C"/>
</dbReference>
<comment type="domain">
    <text evidence="10">The last Arg residue of the ACP-binding site is essential for the weak association between ACP/AcpP and FabH.</text>
</comment>
<keyword evidence="5 10" id="KW-0276">Fatty acid metabolism</keyword>
<feature type="region of interest" description="ACP-binding" evidence="10">
    <location>
        <begin position="251"/>
        <end position="255"/>
    </location>
</feature>
<evidence type="ECO:0000256" key="1">
    <source>
        <dbReference type="ARBA" id="ARBA00008642"/>
    </source>
</evidence>
<dbReference type="UniPathway" id="UPA00094"/>
<organism evidence="13 14">
    <name type="scientific">Pseudomonas fluorescens</name>
    <dbReference type="NCBI Taxonomy" id="294"/>
    <lineage>
        <taxon>Bacteria</taxon>
        <taxon>Pseudomonadati</taxon>
        <taxon>Pseudomonadota</taxon>
        <taxon>Gammaproteobacteria</taxon>
        <taxon>Pseudomonadales</taxon>
        <taxon>Pseudomonadaceae</taxon>
        <taxon>Pseudomonas</taxon>
    </lineage>
</organism>
<evidence type="ECO:0000256" key="3">
    <source>
        <dbReference type="ARBA" id="ARBA00022516"/>
    </source>
</evidence>
<comment type="similarity">
    <text evidence="1 10">Belongs to the thiolase-like superfamily. FabH family.</text>
</comment>
<dbReference type="InterPro" id="IPR016039">
    <property type="entry name" value="Thiolase-like"/>
</dbReference>
<accession>A0A0D0TGJ4</accession>
<dbReference type="GO" id="GO:0033818">
    <property type="term" value="F:beta-ketoacyl-acyl-carrier-protein synthase III activity"/>
    <property type="evidence" value="ECO:0007669"/>
    <property type="project" value="UniProtKB-UniRule"/>
</dbReference>
<dbReference type="AlphaFoldDB" id="A0A0D0TGJ4"/>
<keyword evidence="3 10" id="KW-0444">Lipid biosynthesis</keyword>
<dbReference type="Pfam" id="PF08545">
    <property type="entry name" value="ACP_syn_III"/>
    <property type="match status" value="1"/>
</dbReference>
<evidence type="ECO:0000259" key="11">
    <source>
        <dbReference type="Pfam" id="PF08541"/>
    </source>
</evidence>
<dbReference type="RefSeq" id="WP_043048238.1">
    <property type="nucleotide sequence ID" value="NZ_JXCQ01000013.1"/>
</dbReference>
<dbReference type="NCBIfam" id="NF006829">
    <property type="entry name" value="PRK09352.1"/>
    <property type="match status" value="1"/>
</dbReference>
<dbReference type="InterPro" id="IPR013751">
    <property type="entry name" value="ACP_syn_III_N"/>
</dbReference>
<name>A0A0D0TGJ4_PSEFL</name>
<keyword evidence="4 10" id="KW-0808">Transferase</keyword>
<dbReference type="PANTHER" id="PTHR34069:SF2">
    <property type="entry name" value="BETA-KETOACYL-[ACYL-CARRIER-PROTEIN] SYNTHASE III"/>
    <property type="match status" value="1"/>
</dbReference>
<gene>
    <name evidence="13" type="primary">fabH_1</name>
    <name evidence="10" type="synonym">fabH</name>
    <name evidence="13" type="ORF">PFLU3_20460</name>
</gene>
<evidence type="ECO:0000256" key="2">
    <source>
        <dbReference type="ARBA" id="ARBA00022490"/>
    </source>
</evidence>
<comment type="catalytic activity">
    <reaction evidence="10">
        <text>malonyl-[ACP] + acetyl-CoA + H(+) = 3-oxobutanoyl-[ACP] + CO2 + CoA</text>
        <dbReference type="Rhea" id="RHEA:12080"/>
        <dbReference type="Rhea" id="RHEA-COMP:9623"/>
        <dbReference type="Rhea" id="RHEA-COMP:9625"/>
        <dbReference type="ChEBI" id="CHEBI:15378"/>
        <dbReference type="ChEBI" id="CHEBI:16526"/>
        <dbReference type="ChEBI" id="CHEBI:57287"/>
        <dbReference type="ChEBI" id="CHEBI:57288"/>
        <dbReference type="ChEBI" id="CHEBI:78449"/>
        <dbReference type="ChEBI" id="CHEBI:78450"/>
        <dbReference type="EC" id="2.3.1.180"/>
    </reaction>
</comment>
<dbReference type="GO" id="GO:0044550">
    <property type="term" value="P:secondary metabolite biosynthetic process"/>
    <property type="evidence" value="ECO:0007669"/>
    <property type="project" value="TreeGrafter"/>
</dbReference>
<dbReference type="HAMAP" id="MF_01815">
    <property type="entry name" value="FabH"/>
    <property type="match status" value="1"/>
</dbReference>
<keyword evidence="6 10" id="KW-0443">Lipid metabolism</keyword>
<dbReference type="PATRIC" id="fig|294.125.peg.2096"/>
<dbReference type="Proteomes" id="UP000032210">
    <property type="component" value="Unassembled WGS sequence"/>
</dbReference>
<dbReference type="PANTHER" id="PTHR34069">
    <property type="entry name" value="3-OXOACYL-[ACYL-CARRIER-PROTEIN] SYNTHASE 3"/>
    <property type="match status" value="1"/>
</dbReference>
<dbReference type="EC" id="2.3.1.180" evidence="10"/>
<feature type="domain" description="Beta-ketoacyl-[acyl-carrier-protein] synthase III C-terminal" evidence="11">
    <location>
        <begin position="235"/>
        <end position="323"/>
    </location>
</feature>
<dbReference type="GO" id="GO:0006633">
    <property type="term" value="P:fatty acid biosynthetic process"/>
    <property type="evidence" value="ECO:0007669"/>
    <property type="project" value="UniProtKB-UniRule"/>
</dbReference>
<evidence type="ECO:0000256" key="6">
    <source>
        <dbReference type="ARBA" id="ARBA00023098"/>
    </source>
</evidence>
<comment type="caution">
    <text evidence="13">The sequence shown here is derived from an EMBL/GenBank/DDBJ whole genome shotgun (WGS) entry which is preliminary data.</text>
</comment>
<evidence type="ECO:0000313" key="13">
    <source>
        <dbReference type="EMBL" id="KIR22546.1"/>
    </source>
</evidence>
<feature type="active site" evidence="10">
    <location>
        <position position="250"/>
    </location>
</feature>
<dbReference type="GO" id="GO:0004315">
    <property type="term" value="F:3-oxoacyl-[acyl-carrier-protein] synthase activity"/>
    <property type="evidence" value="ECO:0007669"/>
    <property type="project" value="InterPro"/>
</dbReference>
<dbReference type="Gene3D" id="3.40.47.10">
    <property type="match status" value="1"/>
</dbReference>
<proteinExistence type="inferred from homology"/>
<protein>
    <recommendedName>
        <fullName evidence="10">Beta-ketoacyl-[acyl-carrier-protein] synthase III</fullName>
        <shortName evidence="10">Beta-ketoacyl-ACP synthase III</shortName>
        <shortName evidence="10">KAS III</shortName>
        <ecNumber evidence="10">2.3.1.180</ecNumber>
    </recommendedName>
    <alternativeName>
        <fullName evidence="10">3-oxoacyl-[acyl-carrier-protein] synthase 3</fullName>
    </alternativeName>
    <alternativeName>
        <fullName evidence="10">3-oxoacyl-[acyl-carrier-protein] synthase III</fullName>
    </alternativeName>
</protein>
<dbReference type="NCBIfam" id="TIGR00747">
    <property type="entry name" value="fabH"/>
    <property type="match status" value="1"/>
</dbReference>
<evidence type="ECO:0000259" key="12">
    <source>
        <dbReference type="Pfam" id="PF08545"/>
    </source>
</evidence>
<keyword evidence="9 10" id="KW-0012">Acyltransferase</keyword>
<feature type="active site" evidence="10">
    <location>
        <position position="112"/>
    </location>
</feature>
<evidence type="ECO:0000256" key="4">
    <source>
        <dbReference type="ARBA" id="ARBA00022679"/>
    </source>
</evidence>
<dbReference type="InterPro" id="IPR004655">
    <property type="entry name" value="FabH"/>
</dbReference>
<dbReference type="EMBL" id="JXCQ01000013">
    <property type="protein sequence ID" value="KIR22546.1"/>
    <property type="molecule type" value="Genomic_DNA"/>
</dbReference>
<keyword evidence="8 10" id="KW-0511">Multifunctional enzyme</keyword>
<dbReference type="Pfam" id="PF08541">
    <property type="entry name" value="ACP_syn_III_C"/>
    <property type="match status" value="1"/>
</dbReference>
<dbReference type="CDD" id="cd00830">
    <property type="entry name" value="KAS_III"/>
    <property type="match status" value="1"/>
</dbReference>
<feature type="domain" description="Beta-ketoacyl-[acyl-carrier-protein] synthase III N-terminal" evidence="12">
    <location>
        <begin position="106"/>
        <end position="186"/>
    </location>
</feature>
<evidence type="ECO:0000256" key="7">
    <source>
        <dbReference type="ARBA" id="ARBA00023160"/>
    </source>
</evidence>
<comment type="pathway">
    <text evidence="10">Lipid metabolism; fatty acid biosynthesis.</text>
</comment>
<sequence length="327" mass="33967">MARAAVICGLGSYVPEAIVTNDMLAEVLDTSDEWIRTRTGVSQRHIAAAHQNTGDLAIEAAKCALLSAGLKRVQAVVLATATPDFSCPATAPRVAAALGMTGVMAFDISAVCTGFVYGLAVASALITGGLAQNVLLIGADTFTRTLDPSDRSTRALFGDGAGAVVLRAGDSCEAGALLGFDLGSDGTQAGLLMTPVITHEERKSQQATGFFSMDGRAVFNEAVTHMTESVQQLLKTVNWGIGDVDHLVPHQANTRILAAVADQLDVPFDRVVSNLRDVGNTVAASIPLALAHGHRAGILQEGDRVVLTGFGAGLTWGAVALHWPMIV</sequence>
<dbReference type="SUPFAM" id="SSF53901">
    <property type="entry name" value="Thiolase-like"/>
    <property type="match status" value="1"/>
</dbReference>
<evidence type="ECO:0000256" key="9">
    <source>
        <dbReference type="ARBA" id="ARBA00023315"/>
    </source>
</evidence>
<comment type="subcellular location">
    <subcellularLocation>
        <location evidence="10">Cytoplasm</location>
    </subcellularLocation>
</comment>
<evidence type="ECO:0000256" key="5">
    <source>
        <dbReference type="ARBA" id="ARBA00022832"/>
    </source>
</evidence>
<evidence type="ECO:0000256" key="10">
    <source>
        <dbReference type="HAMAP-Rule" id="MF_01815"/>
    </source>
</evidence>
<dbReference type="GO" id="GO:0005737">
    <property type="term" value="C:cytoplasm"/>
    <property type="evidence" value="ECO:0007669"/>
    <property type="project" value="UniProtKB-SubCell"/>
</dbReference>